<accession>A0A9X2XV62</accession>
<protein>
    <submittedName>
        <fullName evidence="8">NAD(P)H-dependent oxidoreductase subunit E</fullName>
    </submittedName>
</protein>
<reference evidence="8" key="2">
    <citation type="submission" date="2023-04" db="EMBL/GenBank/DDBJ databases">
        <title>Paracnuella aquatica gen. nov., sp. nov., a member of the family Chitinophagaceae isolated from a hot spring.</title>
        <authorList>
            <person name="Wang C."/>
        </authorList>
    </citation>
    <scope>NUCLEOTIDE SEQUENCE</scope>
    <source>
        <strain evidence="8">LB-8</strain>
    </source>
</reference>
<comment type="caution">
    <text evidence="8">The sequence shown here is derived from an EMBL/GenBank/DDBJ whole genome shotgun (WGS) entry which is preliminary data.</text>
</comment>
<evidence type="ECO:0000313" key="9">
    <source>
        <dbReference type="Proteomes" id="UP001155483"/>
    </source>
</evidence>
<keyword evidence="2 7" id="KW-0001">2Fe-2S</keyword>
<comment type="cofactor">
    <cofactor evidence="6">
        <name>[2Fe-2S] cluster</name>
        <dbReference type="ChEBI" id="CHEBI:190135"/>
    </cofactor>
</comment>
<dbReference type="GO" id="GO:0051537">
    <property type="term" value="F:2 iron, 2 sulfur cluster binding"/>
    <property type="evidence" value="ECO:0007669"/>
    <property type="project" value="UniProtKB-KW"/>
</dbReference>
<evidence type="ECO:0000256" key="7">
    <source>
        <dbReference type="PIRSR" id="PIRSR000216-1"/>
    </source>
</evidence>
<dbReference type="InterPro" id="IPR002023">
    <property type="entry name" value="NuoE-like"/>
</dbReference>
<comment type="cofactor">
    <cofactor evidence="7">
        <name>[2Fe-2S] cluster</name>
        <dbReference type="ChEBI" id="CHEBI:190135"/>
    </cofactor>
    <text evidence="7">Binds 1 [2Fe-2S] cluster.</text>
</comment>
<reference evidence="8" key="1">
    <citation type="submission" date="2022-09" db="EMBL/GenBank/DDBJ databases">
        <authorList>
            <person name="Yuan C."/>
            <person name="Ke Z."/>
        </authorList>
    </citation>
    <scope>NUCLEOTIDE SEQUENCE</scope>
    <source>
        <strain evidence="8">LB-8</strain>
    </source>
</reference>
<dbReference type="InterPro" id="IPR042128">
    <property type="entry name" value="NuoE_dom"/>
</dbReference>
<dbReference type="GO" id="GO:0016491">
    <property type="term" value="F:oxidoreductase activity"/>
    <property type="evidence" value="ECO:0007669"/>
    <property type="project" value="InterPro"/>
</dbReference>
<evidence type="ECO:0000256" key="6">
    <source>
        <dbReference type="ARBA" id="ARBA00034078"/>
    </source>
</evidence>
<dbReference type="Pfam" id="PF01257">
    <property type="entry name" value="2Fe-2S_thioredx"/>
    <property type="match status" value="1"/>
</dbReference>
<feature type="binding site" evidence="7">
    <location>
        <position position="92"/>
    </location>
    <ligand>
        <name>[2Fe-2S] cluster</name>
        <dbReference type="ChEBI" id="CHEBI:190135"/>
    </ligand>
</feature>
<evidence type="ECO:0000256" key="1">
    <source>
        <dbReference type="ARBA" id="ARBA00010643"/>
    </source>
</evidence>
<dbReference type="Gene3D" id="3.40.30.10">
    <property type="entry name" value="Glutaredoxin"/>
    <property type="match status" value="1"/>
</dbReference>
<evidence type="ECO:0000313" key="8">
    <source>
        <dbReference type="EMBL" id="MCU7549132.1"/>
    </source>
</evidence>
<gene>
    <name evidence="8" type="ORF">OCK74_08395</name>
</gene>
<dbReference type="Proteomes" id="UP001155483">
    <property type="component" value="Unassembled WGS sequence"/>
</dbReference>
<dbReference type="GO" id="GO:0046872">
    <property type="term" value="F:metal ion binding"/>
    <property type="evidence" value="ECO:0007669"/>
    <property type="project" value="UniProtKB-KW"/>
</dbReference>
<dbReference type="EMBL" id="JAOTIF010000004">
    <property type="protein sequence ID" value="MCU7549132.1"/>
    <property type="molecule type" value="Genomic_DNA"/>
</dbReference>
<evidence type="ECO:0000256" key="4">
    <source>
        <dbReference type="ARBA" id="ARBA00023004"/>
    </source>
</evidence>
<dbReference type="AlphaFoldDB" id="A0A9X2XV62"/>
<feature type="binding site" evidence="7">
    <location>
        <position position="137"/>
    </location>
    <ligand>
        <name>[2Fe-2S] cluster</name>
        <dbReference type="ChEBI" id="CHEBI:190135"/>
    </ligand>
</feature>
<dbReference type="InterPro" id="IPR028431">
    <property type="entry name" value="NADP_DH_HndA-like"/>
</dbReference>
<keyword evidence="4 7" id="KW-0408">Iron</keyword>
<comment type="similarity">
    <text evidence="1">Belongs to the complex I 24 kDa subunit family.</text>
</comment>
<dbReference type="InterPro" id="IPR036249">
    <property type="entry name" value="Thioredoxin-like_sf"/>
</dbReference>
<proteinExistence type="inferred from homology"/>
<feature type="binding site" evidence="7">
    <location>
        <position position="133"/>
    </location>
    <ligand>
        <name>[2Fe-2S] cluster</name>
        <dbReference type="ChEBI" id="CHEBI:190135"/>
    </ligand>
</feature>
<name>A0A9X2XV62_9BACT</name>
<evidence type="ECO:0000256" key="3">
    <source>
        <dbReference type="ARBA" id="ARBA00022723"/>
    </source>
</evidence>
<organism evidence="8 9">
    <name type="scientific">Paraflavisolibacter caeni</name>
    <dbReference type="NCBI Taxonomy" id="2982496"/>
    <lineage>
        <taxon>Bacteria</taxon>
        <taxon>Pseudomonadati</taxon>
        <taxon>Bacteroidota</taxon>
        <taxon>Chitinophagia</taxon>
        <taxon>Chitinophagales</taxon>
        <taxon>Chitinophagaceae</taxon>
        <taxon>Paraflavisolibacter</taxon>
    </lineage>
</organism>
<feature type="binding site" evidence="7">
    <location>
        <position position="97"/>
    </location>
    <ligand>
        <name>[2Fe-2S] cluster</name>
        <dbReference type="ChEBI" id="CHEBI:190135"/>
    </ligand>
</feature>
<evidence type="ECO:0000256" key="2">
    <source>
        <dbReference type="ARBA" id="ARBA00022714"/>
    </source>
</evidence>
<keyword evidence="5 7" id="KW-0411">Iron-sulfur</keyword>
<dbReference type="PANTHER" id="PTHR43342:SF2">
    <property type="entry name" value="POTENTIAL NAD-REDUCING HYDROGENASE SUBUNIT"/>
    <property type="match status" value="1"/>
</dbReference>
<dbReference type="PANTHER" id="PTHR43342">
    <property type="entry name" value="NADH-QUINONE OXIDOREDUCTASE, E SUBUNIT"/>
    <property type="match status" value="1"/>
</dbReference>
<dbReference type="PIRSF" id="PIRSF000216">
    <property type="entry name" value="NADH_DH_24kDa"/>
    <property type="match status" value="1"/>
</dbReference>
<keyword evidence="9" id="KW-1185">Reference proteome</keyword>
<keyword evidence="3 7" id="KW-0479">Metal-binding</keyword>
<dbReference type="InterPro" id="IPR041921">
    <property type="entry name" value="NuoE_N"/>
</dbReference>
<sequence length="169" mass="18230">MKSGSSLLDAELHKTDPRVKLIAAKLKKENFKPDALIEVLHTAQNVYGHLPLNVLAYISKALSLPPSRVYSTVTFYHFFSLKSKGEHTCLVCTGTACYVKGAQVILNEIESKIGLRPGQVSADNQLGIQVARCIGACGLAPAVVLDDEVQGKVTLGEIINKIIDKMAAK</sequence>
<dbReference type="Gene3D" id="1.10.10.1590">
    <property type="entry name" value="NADH-quinone oxidoreductase subunit E"/>
    <property type="match status" value="1"/>
</dbReference>
<dbReference type="SUPFAM" id="SSF52833">
    <property type="entry name" value="Thioredoxin-like"/>
    <property type="match status" value="1"/>
</dbReference>
<dbReference type="CDD" id="cd03064">
    <property type="entry name" value="TRX_Fd_NuoE"/>
    <property type="match status" value="1"/>
</dbReference>
<evidence type="ECO:0000256" key="5">
    <source>
        <dbReference type="ARBA" id="ARBA00023014"/>
    </source>
</evidence>
<dbReference type="RefSeq" id="WP_279296573.1">
    <property type="nucleotide sequence ID" value="NZ_JAOTIF010000004.1"/>
</dbReference>